<evidence type="ECO:0008006" key="4">
    <source>
        <dbReference type="Google" id="ProtNLM"/>
    </source>
</evidence>
<feature type="transmembrane region" description="Helical" evidence="1">
    <location>
        <begin position="176"/>
        <end position="195"/>
    </location>
</feature>
<accession>A0A0D6M5L7</accession>
<evidence type="ECO:0000313" key="2">
    <source>
        <dbReference type="EMBL" id="EPB79429.1"/>
    </source>
</evidence>
<keyword evidence="1" id="KW-0812">Transmembrane</keyword>
<dbReference type="Proteomes" id="UP000054495">
    <property type="component" value="Unassembled WGS sequence"/>
</dbReference>
<gene>
    <name evidence="2" type="ORF">ANCCEY_01479</name>
</gene>
<sequence length="290" mass="33229">MSWYSGIYTRVREYKQKNPIRGFFLARLLNALLVAQVAGLAYSIYVYLYVVCGYFLQSSMQATIYICVYFSMAFMALWCLFSALFYGVERIPPHWSVSAEVDAKLKSYTPFENGRYVVDKSTPEQTVQQHRILTRAALDLGVVQAECDQAGRNKFVATSSECFVRFIINRNYLEDAIPLCHLIVVMAAYGVFGYYPLGEMLIFHFGLLSINETTCEQAKPAVLKFDFKADYNLGKMKNFQQVFGWGLWLFPLNTSAEDGMHFRIRYVDPSNQMRFKRVIVGSTNNEVTGV</sequence>
<name>A0A0D6M5L7_9BILA</name>
<dbReference type="AlphaFoldDB" id="A0A0D6M5L7"/>
<feature type="transmembrane region" description="Helical" evidence="1">
    <location>
        <begin position="62"/>
        <end position="86"/>
    </location>
</feature>
<protein>
    <recommendedName>
        <fullName evidence="4">Palmitoyltransferase</fullName>
    </recommendedName>
</protein>
<proteinExistence type="predicted"/>
<feature type="transmembrane region" description="Helical" evidence="1">
    <location>
        <begin position="24"/>
        <end position="50"/>
    </location>
</feature>
<reference evidence="2 3" key="1">
    <citation type="submission" date="2013-05" db="EMBL/GenBank/DDBJ databases">
        <title>Draft genome of the parasitic nematode Anyclostoma ceylanicum.</title>
        <authorList>
            <person name="Mitreva M."/>
        </authorList>
    </citation>
    <scope>NUCLEOTIDE SEQUENCE [LARGE SCALE GENOMIC DNA]</scope>
</reference>
<keyword evidence="1" id="KW-0472">Membrane</keyword>
<organism evidence="2 3">
    <name type="scientific">Ancylostoma ceylanicum</name>
    <dbReference type="NCBI Taxonomy" id="53326"/>
    <lineage>
        <taxon>Eukaryota</taxon>
        <taxon>Metazoa</taxon>
        <taxon>Ecdysozoa</taxon>
        <taxon>Nematoda</taxon>
        <taxon>Chromadorea</taxon>
        <taxon>Rhabditida</taxon>
        <taxon>Rhabditina</taxon>
        <taxon>Rhabditomorpha</taxon>
        <taxon>Strongyloidea</taxon>
        <taxon>Ancylostomatidae</taxon>
        <taxon>Ancylostomatinae</taxon>
        <taxon>Ancylostoma</taxon>
    </lineage>
</organism>
<evidence type="ECO:0000256" key="1">
    <source>
        <dbReference type="SAM" id="Phobius"/>
    </source>
</evidence>
<keyword evidence="1" id="KW-1133">Transmembrane helix</keyword>
<evidence type="ECO:0000313" key="3">
    <source>
        <dbReference type="Proteomes" id="UP000054495"/>
    </source>
</evidence>
<keyword evidence="3" id="KW-1185">Reference proteome</keyword>
<dbReference type="EMBL" id="KE124794">
    <property type="protein sequence ID" value="EPB79429.1"/>
    <property type="molecule type" value="Genomic_DNA"/>
</dbReference>